<feature type="region of interest" description="Disordered" evidence="2">
    <location>
        <begin position="170"/>
        <end position="190"/>
    </location>
</feature>
<protein>
    <submittedName>
        <fullName evidence="4">Tellurite resistance protein TerA</fullName>
    </submittedName>
</protein>
<evidence type="ECO:0000313" key="5">
    <source>
        <dbReference type="Proteomes" id="UP000092713"/>
    </source>
</evidence>
<dbReference type="PATRIC" id="fig|1747903.4.peg.4780"/>
<organism evidence="4 5">
    <name type="scientific">Janthinobacterium psychrotolerans</name>
    <dbReference type="NCBI Taxonomy" id="1747903"/>
    <lineage>
        <taxon>Bacteria</taxon>
        <taxon>Pseudomonadati</taxon>
        <taxon>Pseudomonadota</taxon>
        <taxon>Betaproteobacteria</taxon>
        <taxon>Burkholderiales</taxon>
        <taxon>Oxalobacteraceae</taxon>
        <taxon>Janthinobacterium</taxon>
    </lineage>
</organism>
<dbReference type="CDD" id="cd06974">
    <property type="entry name" value="TerD_like"/>
    <property type="match status" value="2"/>
</dbReference>
<reference evidence="4 5" key="1">
    <citation type="submission" date="2016-04" db="EMBL/GenBank/DDBJ databases">
        <title>Draft genome sequence of Janthinobacterium psychrotolerans sp. nov., isolated from freshwater sediments in Denmark.</title>
        <authorList>
            <person name="Gong X."/>
            <person name="Skrivergaard S."/>
            <person name="Korsgaard B.S."/>
            <person name="Schreiber L."/>
            <person name="Marshall I.P."/>
            <person name="Finster K."/>
            <person name="Schramm A."/>
        </authorList>
    </citation>
    <scope>NUCLEOTIDE SEQUENCE [LARGE SCALE GENOMIC DNA]</scope>
    <source>
        <strain evidence="4 5">S3-2</strain>
    </source>
</reference>
<dbReference type="InterPro" id="IPR003325">
    <property type="entry name" value="TerD"/>
</dbReference>
<feature type="compositionally biased region" description="Low complexity" evidence="2">
    <location>
        <begin position="170"/>
        <end position="184"/>
    </location>
</feature>
<dbReference type="PIRSF" id="PIRSF037118">
    <property type="entry name" value="Tellurite_resistance_TerA"/>
    <property type="match status" value="1"/>
</dbReference>
<dbReference type="InterPro" id="IPR051324">
    <property type="entry name" value="Stress/Tellurium_Resist"/>
</dbReference>
<dbReference type="Gene3D" id="2.60.60.30">
    <property type="entry name" value="sav2460 like domains"/>
    <property type="match status" value="2"/>
</dbReference>
<evidence type="ECO:0000256" key="1">
    <source>
        <dbReference type="ARBA" id="ARBA00022686"/>
    </source>
</evidence>
<keyword evidence="1" id="KW-0778">Tellurium resistance</keyword>
<dbReference type="EMBL" id="LOCQ01000039">
    <property type="protein sequence ID" value="OBV41112.1"/>
    <property type="molecule type" value="Genomic_DNA"/>
</dbReference>
<dbReference type="PANTHER" id="PTHR32097">
    <property type="entry name" value="CAMP-BINDING PROTEIN 1-RELATED"/>
    <property type="match status" value="1"/>
</dbReference>
<keyword evidence="5" id="KW-1185">Reference proteome</keyword>
<dbReference type="OrthoDB" id="2079357at2"/>
<dbReference type="STRING" id="1747903.ASR47_102432"/>
<proteinExistence type="predicted"/>
<gene>
    <name evidence="4" type="ORF">ASR47_102432</name>
</gene>
<accession>A0A1A7C5X5</accession>
<sequence>MTNFTRGQKGKLADLGLNGPFAVTLDIASGSMEVDVSCFGVDANGKLSDDRYMVFYNQKSAPDNAVSVELNGPRSVFQIDLARLPAAIDKLVFTAATEQGSMRALGSSSLALGPAATFAFAGVDFQDEKAVIIGELYRRDGSWRFGAVGQGFAGGLGALLKHFGGSEAGSPAPAPAAVPASAPAPAAPPANKISLSKIRLEKRGDKISLDKRDSGGYGRIKVNLNWNQNAAQGQAPASKLDTGFLGKLFARPAGRAGGIDLDIGCLFELSNGSKSAVQALGNSWGAFERPPYIHLEGDDRTGSISSGENIFINGTHFDQIKRVLVYAFIYEGVPNWAATDGMVTIEIPGQPTVEVRLDSDSQHAMCAIAMLENQGGNLQVTKLVEYFGGQGKITAHQAMDERYNFGLNWKAGRKD</sequence>
<dbReference type="Proteomes" id="UP000092713">
    <property type="component" value="Unassembled WGS sequence"/>
</dbReference>
<evidence type="ECO:0000259" key="3">
    <source>
        <dbReference type="Pfam" id="PF02342"/>
    </source>
</evidence>
<evidence type="ECO:0000313" key="4">
    <source>
        <dbReference type="EMBL" id="OBV41112.1"/>
    </source>
</evidence>
<name>A0A1A7C5X5_9BURK</name>
<dbReference type="Pfam" id="PF02342">
    <property type="entry name" value="TerD"/>
    <property type="match status" value="1"/>
</dbReference>
<dbReference type="InterPro" id="IPR017115">
    <property type="entry name" value="Tellurite_resistance_TerA"/>
</dbReference>
<dbReference type="AlphaFoldDB" id="A0A1A7C5X5"/>
<comment type="caution">
    <text evidence="4">The sequence shown here is derived from an EMBL/GenBank/DDBJ whole genome shotgun (WGS) entry which is preliminary data.</text>
</comment>
<feature type="domain" description="TerD" evidence="3">
    <location>
        <begin position="28"/>
        <end position="163"/>
    </location>
</feature>
<dbReference type="RefSeq" id="WP_065306298.1">
    <property type="nucleotide sequence ID" value="NZ_LOCQ01000039.1"/>
</dbReference>
<dbReference type="PANTHER" id="PTHR32097:SF3">
    <property type="entry name" value="TELLURITE RESISTANCE PROTEIN"/>
    <property type="match status" value="1"/>
</dbReference>
<evidence type="ECO:0000256" key="2">
    <source>
        <dbReference type="SAM" id="MobiDB-lite"/>
    </source>
</evidence>
<dbReference type="GO" id="GO:0046690">
    <property type="term" value="P:response to tellurium ion"/>
    <property type="evidence" value="ECO:0007669"/>
    <property type="project" value="UniProtKB-KW"/>
</dbReference>